<sequence length="323" mass="35068">MTSQCNAVLPDPMVPCDCDLSDFPFMPLDVARLRDSDLAANETPDACWAAVLLWSAAWHQVPAGSMPDNDAWIAKQAGYALRGRIDPKWKRVREGAMRGWVLCSDGRYHHAVVAEKVRDAWSAKLLQRWRTECSRIKKHNDRHGTDVRRPSYEEWIDCGRPTGQVLSMSGDGYACPGEQDDSVPGDSAPVSRGGCVAVSAESASKGQGKGKRQGHPDVRSNPGGSIRQPVPASDCSEIIFGYGLSLLVNSGTPERQARSFLGGLRKVHGDDALIDRLRACAQARPLQPLEWLAAALPPPTRAAIRRSVPVGRHGAAYAAIMEA</sequence>
<reference evidence="2" key="1">
    <citation type="submission" date="2023-11" db="EMBL/GenBank/DDBJ databases">
        <title>Identification and selenium tolerance of Delftia acidovorans R3-25.</title>
        <authorList>
            <person name="Zhang S."/>
            <person name="Liu Y."/>
            <person name="Guo Y."/>
        </authorList>
    </citation>
    <scope>NUCLEOTIDE SEQUENCE</scope>
    <source>
        <strain evidence="2">R3-25</strain>
    </source>
</reference>
<dbReference type="RefSeq" id="WP_034391688.1">
    <property type="nucleotide sequence ID" value="NZ_CAGKLB010000006.1"/>
</dbReference>
<protein>
    <submittedName>
        <fullName evidence="2">DUF1376 domain-containing protein</fullName>
    </submittedName>
</protein>
<evidence type="ECO:0000313" key="2">
    <source>
        <dbReference type="EMBL" id="MDX4954033.1"/>
    </source>
</evidence>
<dbReference type="AlphaFoldDB" id="A0AAJ2R2B5"/>
<name>A0AAJ2R2B5_DELAC</name>
<evidence type="ECO:0000313" key="3">
    <source>
        <dbReference type="Proteomes" id="UP001287445"/>
    </source>
</evidence>
<organism evidence="2 3">
    <name type="scientific">Delftia acidovorans</name>
    <name type="common">Pseudomonas acidovorans</name>
    <name type="synonym">Comamonas acidovorans</name>
    <dbReference type="NCBI Taxonomy" id="80866"/>
    <lineage>
        <taxon>Bacteria</taxon>
        <taxon>Pseudomonadati</taxon>
        <taxon>Pseudomonadota</taxon>
        <taxon>Betaproteobacteria</taxon>
        <taxon>Burkholderiales</taxon>
        <taxon>Comamonadaceae</taxon>
        <taxon>Delftia</taxon>
    </lineage>
</organism>
<dbReference type="EMBL" id="JAWWMZ010000003">
    <property type="protein sequence ID" value="MDX4954033.1"/>
    <property type="molecule type" value="Genomic_DNA"/>
</dbReference>
<dbReference type="Pfam" id="PF07120">
    <property type="entry name" value="DUF1376"/>
    <property type="match status" value="1"/>
</dbReference>
<feature type="region of interest" description="Disordered" evidence="1">
    <location>
        <begin position="177"/>
        <end position="230"/>
    </location>
</feature>
<evidence type="ECO:0000256" key="1">
    <source>
        <dbReference type="SAM" id="MobiDB-lite"/>
    </source>
</evidence>
<accession>A0AAJ2R2B5</accession>
<comment type="caution">
    <text evidence="2">The sequence shown here is derived from an EMBL/GenBank/DDBJ whole genome shotgun (WGS) entry which is preliminary data.</text>
</comment>
<proteinExistence type="predicted"/>
<dbReference type="Proteomes" id="UP001287445">
    <property type="component" value="Unassembled WGS sequence"/>
</dbReference>
<gene>
    <name evidence="2" type="ORF">SGN30_11485</name>
</gene>
<dbReference type="InterPro" id="IPR010781">
    <property type="entry name" value="DUF1376"/>
</dbReference>